<dbReference type="InterPro" id="IPR006059">
    <property type="entry name" value="SBP"/>
</dbReference>
<dbReference type="AlphaFoldDB" id="A0A926I0G8"/>
<dbReference type="PANTHER" id="PTHR43649:SF34">
    <property type="entry name" value="ABC TRANSPORTER PERIPLASMIC-BINDING PROTEIN YCJN-RELATED"/>
    <property type="match status" value="1"/>
</dbReference>
<dbReference type="RefSeq" id="WP_177715397.1">
    <property type="nucleotide sequence ID" value="NZ_JACRSQ010000001.1"/>
</dbReference>
<organism evidence="5 6">
    <name type="scientific">Bianquea renquensis</name>
    <dbReference type="NCBI Taxonomy" id="2763661"/>
    <lineage>
        <taxon>Bacteria</taxon>
        <taxon>Bacillati</taxon>
        <taxon>Bacillota</taxon>
        <taxon>Clostridia</taxon>
        <taxon>Eubacteriales</taxon>
        <taxon>Bianqueaceae</taxon>
        <taxon>Bianquea</taxon>
    </lineage>
</organism>
<dbReference type="PROSITE" id="PS51257">
    <property type="entry name" value="PROKAR_LIPOPROTEIN"/>
    <property type="match status" value="1"/>
</dbReference>
<feature type="chain" id="PRO_5037319990" evidence="4">
    <location>
        <begin position="24"/>
        <end position="427"/>
    </location>
</feature>
<dbReference type="Pfam" id="PF13416">
    <property type="entry name" value="SBP_bac_8"/>
    <property type="match status" value="1"/>
</dbReference>
<evidence type="ECO:0000313" key="5">
    <source>
        <dbReference type="EMBL" id="MBC8542180.1"/>
    </source>
</evidence>
<evidence type="ECO:0000313" key="6">
    <source>
        <dbReference type="Proteomes" id="UP000657006"/>
    </source>
</evidence>
<feature type="signal peptide" evidence="4">
    <location>
        <begin position="1"/>
        <end position="23"/>
    </location>
</feature>
<accession>A0A926I0G8</accession>
<evidence type="ECO:0000256" key="4">
    <source>
        <dbReference type="SAM" id="SignalP"/>
    </source>
</evidence>
<evidence type="ECO:0000256" key="3">
    <source>
        <dbReference type="ARBA" id="ARBA00022729"/>
    </source>
</evidence>
<sequence length="427" mass="47203">MRKKGLCIVLAVCMMVFSLTACAGTSGESGGASVTLTFLNSKGEIQSALEDLAKLYREKTGVAIEIIACPAGGSPFEKISTMYNSGTPPTMAMLDTTDIVALYRERALDLSGERWVEDGGGQVYRIEGSVYSFPLGVEAKGLIYNKTIIETTLGRPFDPKEINTQDKLRSLFEELQQAGVPPMCLSKEDWSLGSHVIGYFYESQSQELDEITEFTNSLRRGEVDVAEDPRFNGLMDTFDILREYNISKDNPLAADYAVDPSYIADGEVAFWFNGNWAWPNIVDFIEGEQELGLMPMPISNDPEDFANQVLLGTGSKQVMIDKVKASEEEVQAAKDFLNWLVYDPDGQKGMAQDLNLVPAFSNIQLSPTDPLGQTIQAYVREGATVFGPIIPSDHWSIVGAYMQQYLAGKSDRVELANNIEKYWMSLE</sequence>
<name>A0A926I0G8_9FIRM</name>
<evidence type="ECO:0000256" key="1">
    <source>
        <dbReference type="ARBA" id="ARBA00008520"/>
    </source>
</evidence>
<dbReference type="Gene3D" id="3.40.190.10">
    <property type="entry name" value="Periplasmic binding protein-like II"/>
    <property type="match status" value="2"/>
</dbReference>
<protein>
    <submittedName>
        <fullName evidence="5">Carbohydrate ABC transporter substrate-binding protein</fullName>
    </submittedName>
</protein>
<dbReference type="EMBL" id="JACRSQ010000001">
    <property type="protein sequence ID" value="MBC8542180.1"/>
    <property type="molecule type" value="Genomic_DNA"/>
</dbReference>
<dbReference type="InterPro" id="IPR050490">
    <property type="entry name" value="Bact_solute-bd_prot1"/>
</dbReference>
<comment type="similarity">
    <text evidence="1">Belongs to the bacterial solute-binding protein 1 family.</text>
</comment>
<dbReference type="PANTHER" id="PTHR43649">
    <property type="entry name" value="ARABINOSE-BINDING PROTEIN-RELATED"/>
    <property type="match status" value="1"/>
</dbReference>
<keyword evidence="2" id="KW-0813">Transport</keyword>
<comment type="caution">
    <text evidence="5">The sequence shown here is derived from an EMBL/GenBank/DDBJ whole genome shotgun (WGS) entry which is preliminary data.</text>
</comment>
<proteinExistence type="inferred from homology"/>
<reference evidence="5" key="1">
    <citation type="submission" date="2020-08" db="EMBL/GenBank/DDBJ databases">
        <title>Genome public.</title>
        <authorList>
            <person name="Liu C."/>
            <person name="Sun Q."/>
        </authorList>
    </citation>
    <scope>NUCLEOTIDE SEQUENCE</scope>
    <source>
        <strain evidence="5">NSJ-32</strain>
    </source>
</reference>
<dbReference type="SUPFAM" id="SSF53850">
    <property type="entry name" value="Periplasmic binding protein-like II"/>
    <property type="match status" value="1"/>
</dbReference>
<evidence type="ECO:0000256" key="2">
    <source>
        <dbReference type="ARBA" id="ARBA00022448"/>
    </source>
</evidence>
<gene>
    <name evidence="5" type="ORF">H8730_01265</name>
</gene>
<dbReference type="Proteomes" id="UP000657006">
    <property type="component" value="Unassembled WGS sequence"/>
</dbReference>
<keyword evidence="3 4" id="KW-0732">Signal</keyword>
<keyword evidence="6" id="KW-1185">Reference proteome</keyword>